<sequence length="482" mass="50066">MNAPIRKLAVASLVLFMALLLAVTYIQVVQAPTLNADPRNRRTLYQEFNSHRGPIIVDGTNVAYSQEVDDDYGYQRFYSDGALYAPVTGFYSVVVGRAGLERYSNNLLNGSSDSLWFNRLQTVLMGKTPQGSSVETTLDASVQEAAAKALGENRGAAVAIDIATGNILAMVTSPSYDPNDLATHDRAAAANRYQELLDADGDPLINRAIAGDTYPPGSVFKLITAATALETGQQGLDELDGTDAYRLPQSSSTVGNFGGGACSPSGSISLLDALRISCNTAFASLGNQLGDAALRAQADRFGFDTALSIPMPVTESRFPDDLDAPQTALAAIGQGSVRVTPLQVAMISAAIGGGGMLLQPQLVKQVRTADLTVVERAERHELGQAVSAETAQELTDMMIEVVKSGTGTRAQLSGVTVAGKTGTAESGTGKAPHAWFTGFAPAENPRIAVAVVVENGGSAGSEATGGTVAAPIAAAILKAGLK</sequence>
<dbReference type="SUPFAM" id="SSF56601">
    <property type="entry name" value="beta-lactamase/transpeptidase-like"/>
    <property type="match status" value="1"/>
</dbReference>
<keyword evidence="4" id="KW-1185">Reference proteome</keyword>
<dbReference type="PANTHER" id="PTHR30627">
    <property type="entry name" value="PEPTIDOGLYCAN D,D-TRANSPEPTIDASE"/>
    <property type="match status" value="1"/>
</dbReference>
<evidence type="ECO:0000313" key="3">
    <source>
        <dbReference type="EMBL" id="TQL62180.1"/>
    </source>
</evidence>
<evidence type="ECO:0000259" key="2">
    <source>
        <dbReference type="Pfam" id="PF21922"/>
    </source>
</evidence>
<dbReference type="Gene3D" id="3.40.710.10">
    <property type="entry name" value="DD-peptidase/beta-lactamase superfamily"/>
    <property type="match status" value="1"/>
</dbReference>
<protein>
    <submittedName>
        <fullName evidence="3">Cell elongation-specific peptidoglycan D,D-transpeptidase</fullName>
    </submittedName>
</protein>
<dbReference type="InterPro" id="IPR001460">
    <property type="entry name" value="PCN-bd_Tpept"/>
</dbReference>
<dbReference type="GO" id="GO:0071972">
    <property type="term" value="F:peptidoglycan L,D-transpeptidase activity"/>
    <property type="evidence" value="ECO:0007669"/>
    <property type="project" value="TreeGrafter"/>
</dbReference>
<dbReference type="AlphaFoldDB" id="A0A542ZPN9"/>
<dbReference type="Proteomes" id="UP000315389">
    <property type="component" value="Unassembled WGS sequence"/>
</dbReference>
<dbReference type="SUPFAM" id="SSF56519">
    <property type="entry name" value="Penicillin binding protein dimerisation domain"/>
    <property type="match status" value="1"/>
</dbReference>
<dbReference type="OrthoDB" id="9766847at2"/>
<proteinExistence type="predicted"/>
<dbReference type="InterPro" id="IPR036138">
    <property type="entry name" value="PBP_dimer_sf"/>
</dbReference>
<gene>
    <name evidence="3" type="ORF">FB461_1819</name>
</gene>
<dbReference type="Pfam" id="PF21922">
    <property type="entry name" value="PBP_dimer_2"/>
    <property type="match status" value="1"/>
</dbReference>
<name>A0A542ZPN9_RARFA</name>
<dbReference type="GO" id="GO:0008658">
    <property type="term" value="F:penicillin binding"/>
    <property type="evidence" value="ECO:0007669"/>
    <property type="project" value="InterPro"/>
</dbReference>
<accession>A0A542ZPN9</accession>
<feature type="domain" description="Penicillin binding protein A dimerisation" evidence="2">
    <location>
        <begin position="52"/>
        <end position="134"/>
    </location>
</feature>
<dbReference type="Pfam" id="PF00905">
    <property type="entry name" value="Transpeptidase"/>
    <property type="match status" value="1"/>
</dbReference>
<dbReference type="RefSeq" id="WP_142121259.1">
    <property type="nucleotide sequence ID" value="NZ_BAAASV010000002.1"/>
</dbReference>
<dbReference type="GO" id="GO:0071555">
    <property type="term" value="P:cell wall organization"/>
    <property type="evidence" value="ECO:0007669"/>
    <property type="project" value="TreeGrafter"/>
</dbReference>
<dbReference type="PANTHER" id="PTHR30627:SF24">
    <property type="entry name" value="PENICILLIN-BINDING PROTEIN 4B"/>
    <property type="match status" value="1"/>
</dbReference>
<feature type="domain" description="Penicillin-binding protein transpeptidase" evidence="1">
    <location>
        <begin position="155"/>
        <end position="478"/>
    </location>
</feature>
<dbReference type="InterPro" id="IPR012338">
    <property type="entry name" value="Beta-lactam/transpept-like"/>
</dbReference>
<dbReference type="EMBL" id="VFOS01000002">
    <property type="protein sequence ID" value="TQL62180.1"/>
    <property type="molecule type" value="Genomic_DNA"/>
</dbReference>
<reference evidence="3 4" key="1">
    <citation type="submission" date="2019-06" db="EMBL/GenBank/DDBJ databases">
        <title>Sequencing the genomes of 1000 actinobacteria strains.</title>
        <authorList>
            <person name="Klenk H.-P."/>
        </authorList>
    </citation>
    <scope>NUCLEOTIDE SEQUENCE [LARGE SCALE GENOMIC DNA]</scope>
    <source>
        <strain evidence="3 4">DSM 4813</strain>
    </source>
</reference>
<dbReference type="GO" id="GO:0005886">
    <property type="term" value="C:plasma membrane"/>
    <property type="evidence" value="ECO:0007669"/>
    <property type="project" value="TreeGrafter"/>
</dbReference>
<evidence type="ECO:0000313" key="4">
    <source>
        <dbReference type="Proteomes" id="UP000315389"/>
    </source>
</evidence>
<organism evidence="3 4">
    <name type="scientific">Rarobacter faecitabidus</name>
    <dbReference type="NCBI Taxonomy" id="13243"/>
    <lineage>
        <taxon>Bacteria</taxon>
        <taxon>Bacillati</taxon>
        <taxon>Actinomycetota</taxon>
        <taxon>Actinomycetes</taxon>
        <taxon>Micrococcales</taxon>
        <taxon>Rarobacteraceae</taxon>
        <taxon>Rarobacter</taxon>
    </lineage>
</organism>
<evidence type="ECO:0000259" key="1">
    <source>
        <dbReference type="Pfam" id="PF00905"/>
    </source>
</evidence>
<comment type="caution">
    <text evidence="3">The sequence shown here is derived from an EMBL/GenBank/DDBJ whole genome shotgun (WGS) entry which is preliminary data.</text>
</comment>
<dbReference type="InterPro" id="IPR054120">
    <property type="entry name" value="PBPA_dimer"/>
</dbReference>
<dbReference type="Gene3D" id="3.90.1310.10">
    <property type="entry name" value="Penicillin-binding protein 2a (Domain 2)"/>
    <property type="match status" value="1"/>
</dbReference>
<dbReference type="InterPro" id="IPR050515">
    <property type="entry name" value="Beta-lactam/transpept"/>
</dbReference>